<feature type="domain" description="Resolvase/invertase-type recombinase catalytic" evidence="7">
    <location>
        <begin position="4"/>
        <end position="143"/>
    </location>
</feature>
<dbReference type="GO" id="GO:0003677">
    <property type="term" value="F:DNA binding"/>
    <property type="evidence" value="ECO:0007669"/>
    <property type="project" value="UniProtKB-KW"/>
</dbReference>
<gene>
    <name evidence="8" type="ORF">EDL96_07105</name>
</gene>
<dbReference type="InterPro" id="IPR050639">
    <property type="entry name" value="SSR_resolvase"/>
</dbReference>
<keyword evidence="2" id="KW-0229">DNA integration</keyword>
<reference evidence="8 9" key="1">
    <citation type="submission" date="2018-10" db="EMBL/GenBank/DDBJ databases">
        <title>Kocuria sp. M5W7-7, whole genome shotgun sequence.</title>
        <authorList>
            <person name="Tuo L."/>
        </authorList>
    </citation>
    <scope>NUCLEOTIDE SEQUENCE [LARGE SCALE GENOMIC DNA]</scope>
    <source>
        <strain evidence="8 9">M5W7-7</strain>
    </source>
</reference>
<dbReference type="PROSITE" id="PS51736">
    <property type="entry name" value="RECOMBINASES_3"/>
    <property type="match status" value="1"/>
</dbReference>
<dbReference type="Proteomes" id="UP000270616">
    <property type="component" value="Unassembled WGS sequence"/>
</dbReference>
<dbReference type="EMBL" id="RKMF01000007">
    <property type="protein sequence ID" value="ROZ63298.1"/>
    <property type="molecule type" value="Genomic_DNA"/>
</dbReference>
<dbReference type="SMART" id="SM00857">
    <property type="entry name" value="Resolvase"/>
    <property type="match status" value="1"/>
</dbReference>
<evidence type="ECO:0000313" key="9">
    <source>
        <dbReference type="Proteomes" id="UP000270616"/>
    </source>
</evidence>
<dbReference type="PANTHER" id="PTHR30461">
    <property type="entry name" value="DNA-INVERTASE FROM LAMBDOID PROPHAGE"/>
    <property type="match status" value="1"/>
</dbReference>
<dbReference type="Pfam" id="PF00239">
    <property type="entry name" value="Resolvase"/>
    <property type="match status" value="1"/>
</dbReference>
<evidence type="ECO:0000256" key="4">
    <source>
        <dbReference type="ARBA" id="ARBA00023172"/>
    </source>
</evidence>
<dbReference type="InterPro" id="IPR036162">
    <property type="entry name" value="Resolvase-like_N_sf"/>
</dbReference>
<dbReference type="SUPFAM" id="SSF46689">
    <property type="entry name" value="Homeodomain-like"/>
    <property type="match status" value="1"/>
</dbReference>
<feature type="active site" description="O-(5'-phospho-DNA)-serine intermediate" evidence="5 6">
    <location>
        <position position="12"/>
    </location>
</feature>
<dbReference type="InterPro" id="IPR009057">
    <property type="entry name" value="Homeodomain-like_sf"/>
</dbReference>
<name>A0A3N4A416_9MICC</name>
<dbReference type="GO" id="GO:0015074">
    <property type="term" value="P:DNA integration"/>
    <property type="evidence" value="ECO:0007669"/>
    <property type="project" value="UniProtKB-KW"/>
</dbReference>
<dbReference type="PROSITE" id="PS00398">
    <property type="entry name" value="RECOMBINASES_2"/>
    <property type="match status" value="1"/>
</dbReference>
<evidence type="ECO:0000256" key="3">
    <source>
        <dbReference type="ARBA" id="ARBA00023125"/>
    </source>
</evidence>
<dbReference type="RefSeq" id="WP_123825097.1">
    <property type="nucleotide sequence ID" value="NZ_RKMF01000007.1"/>
</dbReference>
<evidence type="ECO:0000256" key="6">
    <source>
        <dbReference type="PROSITE-ProRule" id="PRU10137"/>
    </source>
</evidence>
<keyword evidence="9" id="KW-1185">Reference proteome</keyword>
<organism evidence="8 9">
    <name type="scientific">Kocuria soli</name>
    <dbReference type="NCBI Taxonomy" id="2485125"/>
    <lineage>
        <taxon>Bacteria</taxon>
        <taxon>Bacillati</taxon>
        <taxon>Actinomycetota</taxon>
        <taxon>Actinomycetes</taxon>
        <taxon>Micrococcales</taxon>
        <taxon>Micrococcaceae</taxon>
        <taxon>Kocuria</taxon>
    </lineage>
</organism>
<dbReference type="Gene3D" id="3.40.50.1390">
    <property type="entry name" value="Resolvase, N-terminal catalytic domain"/>
    <property type="match status" value="1"/>
</dbReference>
<keyword evidence="3" id="KW-0238">DNA-binding</keyword>
<dbReference type="CDD" id="cd03768">
    <property type="entry name" value="SR_ResInv"/>
    <property type="match status" value="1"/>
</dbReference>
<evidence type="ECO:0000256" key="2">
    <source>
        <dbReference type="ARBA" id="ARBA00022908"/>
    </source>
</evidence>
<comment type="similarity">
    <text evidence="1">Belongs to the site-specific recombinase resolvase family.</text>
</comment>
<dbReference type="PROSITE" id="PS00397">
    <property type="entry name" value="RECOMBINASES_1"/>
    <property type="match status" value="1"/>
</dbReference>
<dbReference type="OrthoDB" id="128993at2"/>
<keyword evidence="4" id="KW-0233">DNA recombination</keyword>
<dbReference type="SUPFAM" id="SSF53041">
    <property type="entry name" value="Resolvase-like"/>
    <property type="match status" value="1"/>
</dbReference>
<dbReference type="InterPro" id="IPR006118">
    <property type="entry name" value="Recombinase_CS"/>
</dbReference>
<dbReference type="AlphaFoldDB" id="A0A3N4A416"/>
<evidence type="ECO:0000313" key="8">
    <source>
        <dbReference type="EMBL" id="ROZ63298.1"/>
    </source>
</evidence>
<dbReference type="GO" id="GO:0000150">
    <property type="term" value="F:DNA strand exchange activity"/>
    <property type="evidence" value="ECO:0007669"/>
    <property type="project" value="InterPro"/>
</dbReference>
<dbReference type="PANTHER" id="PTHR30461:SF26">
    <property type="entry name" value="RESOLVASE HOMOLOG YNEB"/>
    <property type="match status" value="1"/>
</dbReference>
<evidence type="ECO:0000256" key="1">
    <source>
        <dbReference type="ARBA" id="ARBA00009913"/>
    </source>
</evidence>
<dbReference type="InterPro" id="IPR006119">
    <property type="entry name" value="Resolv_N"/>
</dbReference>
<sequence>MPGQVVAYVRVSSEDQHLDRQRASLRDAVGDPDRWFEDRCSGGSTNRPGLDALLAHVREGDEIVVPSMDRLARSVPDLYALVDGLRARGVAVRFLKEGQRFEPGANSSMSRLLLGVLGAVAEFEPSLIRERQAEGIAQAKARGVYQGRSRRLSPEQVIAARERVAGGVPLSRVAREAGVSRSVMNDAVKGRGAYASESEVD</sequence>
<evidence type="ECO:0000256" key="5">
    <source>
        <dbReference type="PIRSR" id="PIRSR606118-50"/>
    </source>
</evidence>
<protein>
    <submittedName>
        <fullName evidence="8">Recombinase family protein</fullName>
    </submittedName>
</protein>
<evidence type="ECO:0000259" key="7">
    <source>
        <dbReference type="PROSITE" id="PS51736"/>
    </source>
</evidence>
<proteinExistence type="inferred from homology"/>
<accession>A0A3N4A416</accession>
<comment type="caution">
    <text evidence="8">The sequence shown here is derived from an EMBL/GenBank/DDBJ whole genome shotgun (WGS) entry which is preliminary data.</text>
</comment>